<evidence type="ECO:0000313" key="2">
    <source>
        <dbReference type="Proteomes" id="UP001164761"/>
    </source>
</evidence>
<dbReference type="RefSeq" id="WP_268007242.1">
    <property type="nucleotide sequence ID" value="NZ_BSUT01000001.1"/>
</dbReference>
<sequence length="157" mass="17257">MGRDSEERNLRGTKQHLAYMMWQEHLSGEFLLSSVVEDSLLYTLNHHESSPELSTVAKRIAKISVQTAAEVICLTESTVHELVRGVMNSMLRLGGNPVEITWAVAVGAWHGLRDVSKDGGGRRFLHAIRSGISRAAEDMQQLAHVQNNGSLLSAPSL</sequence>
<dbReference type="Proteomes" id="UP001164761">
    <property type="component" value="Chromosome"/>
</dbReference>
<proteinExistence type="predicted"/>
<protein>
    <submittedName>
        <fullName evidence="1">Uncharacterized protein</fullName>
    </submittedName>
</protein>
<evidence type="ECO:0000313" key="1">
    <source>
        <dbReference type="EMBL" id="WAH43358.1"/>
    </source>
</evidence>
<keyword evidence="2" id="KW-1185">Reference proteome</keyword>
<reference evidence="1" key="1">
    <citation type="submission" date="2022-08" db="EMBL/GenBank/DDBJ databases">
        <title>Alicyclobacillus fastidiosus DSM 17978, complete genome.</title>
        <authorList>
            <person name="Wang Q."/>
            <person name="Cai R."/>
            <person name="Wang Z."/>
        </authorList>
    </citation>
    <scope>NUCLEOTIDE SEQUENCE</scope>
    <source>
        <strain evidence="1">DSM 17978</strain>
    </source>
</reference>
<name>A0ABY6ZKA7_9BACL</name>
<organism evidence="1 2">
    <name type="scientific">Alicyclobacillus fastidiosus</name>
    <dbReference type="NCBI Taxonomy" id="392011"/>
    <lineage>
        <taxon>Bacteria</taxon>
        <taxon>Bacillati</taxon>
        <taxon>Bacillota</taxon>
        <taxon>Bacilli</taxon>
        <taxon>Bacillales</taxon>
        <taxon>Alicyclobacillaceae</taxon>
        <taxon>Alicyclobacillus</taxon>
    </lineage>
</organism>
<accession>A0ABY6ZKA7</accession>
<dbReference type="EMBL" id="CP104067">
    <property type="protein sequence ID" value="WAH43358.1"/>
    <property type="molecule type" value="Genomic_DNA"/>
</dbReference>
<gene>
    <name evidence="1" type="ORF">NZD89_08200</name>
</gene>